<dbReference type="EMBL" id="KR095315">
    <property type="protein sequence ID" value="AKS26475.1"/>
    <property type="molecule type" value="Genomic_DNA"/>
</dbReference>
<evidence type="ECO:0000313" key="2">
    <source>
        <dbReference type="Proteomes" id="UP000593702"/>
    </source>
</evidence>
<keyword evidence="2" id="KW-1185">Reference proteome</keyword>
<name>A0A7R5WFH9_9POXV</name>
<proteinExistence type="predicted"/>
<sequence length="155" mass="18296">MKNKLSFQITPIMEEYYSEFYTFLLNLQQAKTYEMNQLSYHLSGKHDLQKLFASTIFQKLAKYPTLSTHLGNIQKTVTRLIDDDTPILKQINTINAFVDEKNKNIIDLSDIAKFFQMSHFNDKEIWFLKEQLDHYVGHRDIATVCIIKTQLELLE</sequence>
<protein>
    <submittedName>
        <fullName evidence="1">Uncharacterized protein</fullName>
    </submittedName>
</protein>
<dbReference type="Proteomes" id="UP000593702">
    <property type="component" value="Segment"/>
</dbReference>
<gene>
    <name evidence="1" type="ORF">DLEV_184</name>
</gene>
<reference evidence="1 2" key="1">
    <citation type="submission" date="2015-04" db="EMBL/GenBank/DDBJ databases">
        <title>Diachasmimorpha longicaudata entomopoxvirus genome.</title>
        <authorList>
            <person name="Coffman K.A."/>
            <person name="Burke G.R."/>
        </authorList>
    </citation>
    <scope>NUCLEOTIDE SEQUENCE [LARGE SCALE GENOMIC DNA]</scope>
</reference>
<organism evidence="1 2">
    <name type="scientific">Diachasmimorpha longicaudata entomopoxvirus</name>
    <dbReference type="NCBI Taxonomy" id="109981"/>
    <lineage>
        <taxon>Viruses</taxon>
        <taxon>Varidnaviria</taxon>
        <taxon>Bamfordvirae</taxon>
        <taxon>Nucleocytoviricota</taxon>
        <taxon>Pokkesviricetes</taxon>
        <taxon>Chitovirales</taxon>
        <taxon>Poxviridae</taxon>
        <taxon>Entomopoxvirinae</taxon>
        <taxon>Epsilonentomopoxvirus</taxon>
        <taxon>Epsilonentomopoxvirus dlongicaudata</taxon>
        <taxon>Diachasmimorpha entomopoxvirus</taxon>
    </lineage>
</organism>
<accession>A0A7R5WFH9</accession>
<evidence type="ECO:0000313" key="1">
    <source>
        <dbReference type="EMBL" id="AKS26475.1"/>
    </source>
</evidence>